<dbReference type="AlphaFoldDB" id="A0A8S9U607"/>
<reference evidence="2" key="1">
    <citation type="submission" date="2020-03" db="EMBL/GenBank/DDBJ databases">
        <title>Hybrid Assembly of Korean Phytophthora infestans isolates.</title>
        <authorList>
            <person name="Prokchorchik M."/>
            <person name="Lee Y."/>
            <person name="Seo J."/>
            <person name="Cho J.-H."/>
            <person name="Park Y.-E."/>
            <person name="Jang D.-C."/>
            <person name="Im J.-S."/>
            <person name="Choi J.-G."/>
            <person name="Park H.-J."/>
            <person name="Lee G.-B."/>
            <person name="Lee Y.-G."/>
            <person name="Hong S.-Y."/>
            <person name="Cho K."/>
            <person name="Sohn K.H."/>
        </authorList>
    </citation>
    <scope>NUCLEOTIDE SEQUENCE</scope>
    <source>
        <strain evidence="2">KR_2_A2</strain>
    </source>
</reference>
<sequence>MQQQTDTQLRDFGNRFKSTQPKLPQRVETLVKLSLELRNDLLQDQLQQKRLEAQTQHLRDIETKNQNSLAAIIAKLDKASAETAGLHTKQELFESRIELAMQQTKKKKSTST</sequence>
<evidence type="ECO:0000313" key="2">
    <source>
        <dbReference type="EMBL" id="KAF4136361.1"/>
    </source>
</evidence>
<proteinExistence type="predicted"/>
<evidence type="ECO:0000313" key="3">
    <source>
        <dbReference type="Proteomes" id="UP000704712"/>
    </source>
</evidence>
<dbReference type="EMBL" id="JAACNO010001968">
    <property type="protein sequence ID" value="KAF4136361.1"/>
    <property type="molecule type" value="Genomic_DNA"/>
</dbReference>
<organism evidence="2 3">
    <name type="scientific">Phytophthora infestans</name>
    <name type="common">Potato late blight agent</name>
    <name type="synonym">Botrytis infestans</name>
    <dbReference type="NCBI Taxonomy" id="4787"/>
    <lineage>
        <taxon>Eukaryota</taxon>
        <taxon>Sar</taxon>
        <taxon>Stramenopiles</taxon>
        <taxon>Oomycota</taxon>
        <taxon>Peronosporomycetes</taxon>
        <taxon>Peronosporales</taxon>
        <taxon>Peronosporaceae</taxon>
        <taxon>Phytophthora</taxon>
    </lineage>
</organism>
<evidence type="ECO:0000256" key="1">
    <source>
        <dbReference type="SAM" id="MobiDB-lite"/>
    </source>
</evidence>
<protein>
    <submittedName>
        <fullName evidence="2">Uncharacterized protein</fullName>
    </submittedName>
</protein>
<dbReference type="Proteomes" id="UP000704712">
    <property type="component" value="Unassembled WGS sequence"/>
</dbReference>
<accession>A0A8S9U607</accession>
<feature type="region of interest" description="Disordered" evidence="1">
    <location>
        <begin position="1"/>
        <end position="23"/>
    </location>
</feature>
<gene>
    <name evidence="2" type="ORF">GN958_ATG14533</name>
</gene>
<name>A0A8S9U607_PHYIN</name>
<comment type="caution">
    <text evidence="2">The sequence shown here is derived from an EMBL/GenBank/DDBJ whole genome shotgun (WGS) entry which is preliminary data.</text>
</comment>